<reference evidence="2 3" key="1">
    <citation type="journal article" date="2017" name="Environ. Microbiol.">
        <title>Genomic and physiological analyses of 'Reinekea forsetii' reveal a versatile opportunistic lifestyle during spring algae blooms.</title>
        <authorList>
            <person name="Avci B."/>
            <person name="Hahnke R.L."/>
            <person name="Chafee M."/>
            <person name="Fischer T."/>
            <person name="Gruber-Vodicka H."/>
            <person name="Tegetmeyer H.E."/>
            <person name="Harder J."/>
            <person name="Fuchs B.M."/>
            <person name="Amann R.I."/>
            <person name="Teeling H."/>
        </authorList>
    </citation>
    <scope>NUCLEOTIDE SEQUENCE [LARGE SCALE GENOMIC DNA]</scope>
    <source>
        <strain evidence="2 3">Hel1_31_D35</strain>
    </source>
</reference>
<dbReference type="InterPro" id="IPR036873">
    <property type="entry name" value="Rhodanese-like_dom_sf"/>
</dbReference>
<dbReference type="KEGG" id="rfo:REIFOR_00846"/>
<sequence>MQHLVDVRSPAEFQTGHAPGAINFPVEQLAIQLDAGLAMATDDEITVYCAAGGRAGVAKTLLERAGYLHVTNGGGLSNML</sequence>
<dbReference type="SUPFAM" id="SSF52821">
    <property type="entry name" value="Rhodanese/Cell cycle control phosphatase"/>
    <property type="match status" value="1"/>
</dbReference>
<evidence type="ECO:0000259" key="1">
    <source>
        <dbReference type="PROSITE" id="PS50206"/>
    </source>
</evidence>
<dbReference type="CDD" id="cd00158">
    <property type="entry name" value="RHOD"/>
    <property type="match status" value="1"/>
</dbReference>
<dbReference type="EMBL" id="CP011797">
    <property type="protein sequence ID" value="ATX76014.1"/>
    <property type="molecule type" value="Genomic_DNA"/>
</dbReference>
<keyword evidence="3" id="KW-1185">Reference proteome</keyword>
<dbReference type="PANTHER" id="PTHR45431">
    <property type="entry name" value="RHODANESE-LIKE DOMAIN-CONTAINING PROTEIN 15, CHLOROPLASTIC"/>
    <property type="match status" value="1"/>
</dbReference>
<dbReference type="OrthoDB" id="9814704at2"/>
<proteinExistence type="predicted"/>
<organism evidence="2 3">
    <name type="scientific">Reinekea forsetii</name>
    <dbReference type="NCBI Taxonomy" id="1336806"/>
    <lineage>
        <taxon>Bacteria</taxon>
        <taxon>Pseudomonadati</taxon>
        <taxon>Pseudomonadota</taxon>
        <taxon>Gammaproteobacteria</taxon>
        <taxon>Oceanospirillales</taxon>
        <taxon>Saccharospirillaceae</taxon>
        <taxon>Reinekea</taxon>
    </lineage>
</organism>
<dbReference type="Proteomes" id="UP000229757">
    <property type="component" value="Chromosome"/>
</dbReference>
<evidence type="ECO:0000313" key="3">
    <source>
        <dbReference type="Proteomes" id="UP000229757"/>
    </source>
</evidence>
<dbReference type="RefSeq" id="WP_100256388.1">
    <property type="nucleotide sequence ID" value="NZ_CP011797.1"/>
</dbReference>
<dbReference type="Gene3D" id="3.40.250.10">
    <property type="entry name" value="Rhodanese-like domain"/>
    <property type="match status" value="1"/>
</dbReference>
<dbReference type="PROSITE" id="PS50206">
    <property type="entry name" value="RHODANESE_3"/>
    <property type="match status" value="1"/>
</dbReference>
<dbReference type="PANTHER" id="PTHR45431:SF3">
    <property type="entry name" value="RHODANESE-LIKE DOMAIN-CONTAINING PROTEIN 15, CHLOROPLASTIC"/>
    <property type="match status" value="1"/>
</dbReference>
<evidence type="ECO:0000313" key="2">
    <source>
        <dbReference type="EMBL" id="ATX76014.1"/>
    </source>
</evidence>
<dbReference type="AlphaFoldDB" id="A0A2K8KRT1"/>
<accession>A0A2K8KRT1</accession>
<dbReference type="InterPro" id="IPR001763">
    <property type="entry name" value="Rhodanese-like_dom"/>
</dbReference>
<gene>
    <name evidence="2" type="ORF">REIFOR_00846</name>
</gene>
<dbReference type="Pfam" id="PF00581">
    <property type="entry name" value="Rhodanese"/>
    <property type="match status" value="1"/>
</dbReference>
<feature type="domain" description="Rhodanese" evidence="1">
    <location>
        <begin position="3"/>
        <end position="78"/>
    </location>
</feature>
<dbReference type="InterPro" id="IPR052367">
    <property type="entry name" value="Thiosulfate_ST/Rhodanese-like"/>
</dbReference>
<protein>
    <submittedName>
        <fullName evidence="2">Rhodanese-like protein</fullName>
    </submittedName>
</protein>
<name>A0A2K8KRT1_9GAMM</name>